<proteinExistence type="predicted"/>
<dbReference type="Proteomes" id="UP001304650">
    <property type="component" value="Chromosome"/>
</dbReference>
<reference evidence="1" key="1">
    <citation type="submission" date="2022-02" db="EMBL/GenBank/DDBJ databases">
        <title>Paenibacillus sp. MBLB1832 Whole Genome Shotgun Sequencing.</title>
        <authorList>
            <person name="Hwang C.Y."/>
            <person name="Cho E.-S."/>
            <person name="Seo M.-J."/>
        </authorList>
    </citation>
    <scope>NUCLEOTIDE SEQUENCE</scope>
    <source>
        <strain evidence="1">MBLB1832</strain>
    </source>
</reference>
<protein>
    <submittedName>
        <fullName evidence="1">Uncharacterized protein</fullName>
    </submittedName>
</protein>
<dbReference type="KEGG" id="proo:MJB10_15365"/>
<dbReference type="RefSeq" id="WP_314795987.1">
    <property type="nucleotide sequence ID" value="NZ_CP130319.1"/>
</dbReference>
<dbReference type="AlphaFoldDB" id="A0AA96LK62"/>
<name>A0AA96LK62_9BACL</name>
<accession>A0AA96LK62</accession>
<gene>
    <name evidence="1" type="ORF">MJB10_15365</name>
</gene>
<sequence>MEQLLHHLKGRKLKDLYTLDYEDGKYSNAKIISVEDHLLKFANNGEERYVPTHLIVGLEMEEEDFDRDCLKEYADHHESECCETSGWIKLLEPLVDKAKINFNTLAEQLHDIEHAAIIGLYDGIVVLSKKDAVYAVALCSLSEVSHIKKA</sequence>
<organism evidence="1 2">
    <name type="scientific">Paenibacillus roseopurpureus</name>
    <dbReference type="NCBI Taxonomy" id="2918901"/>
    <lineage>
        <taxon>Bacteria</taxon>
        <taxon>Bacillati</taxon>
        <taxon>Bacillota</taxon>
        <taxon>Bacilli</taxon>
        <taxon>Bacillales</taxon>
        <taxon>Paenibacillaceae</taxon>
        <taxon>Paenibacillus</taxon>
    </lineage>
</organism>
<evidence type="ECO:0000313" key="2">
    <source>
        <dbReference type="Proteomes" id="UP001304650"/>
    </source>
</evidence>
<keyword evidence="2" id="KW-1185">Reference proteome</keyword>
<dbReference type="EMBL" id="CP130319">
    <property type="protein sequence ID" value="WNR42503.1"/>
    <property type="molecule type" value="Genomic_DNA"/>
</dbReference>
<evidence type="ECO:0000313" key="1">
    <source>
        <dbReference type="EMBL" id="WNR42503.1"/>
    </source>
</evidence>